<accession>A0AA88APB9</accession>
<organism evidence="2 3">
    <name type="scientific">Ficus carica</name>
    <name type="common">Common fig</name>
    <dbReference type="NCBI Taxonomy" id="3494"/>
    <lineage>
        <taxon>Eukaryota</taxon>
        <taxon>Viridiplantae</taxon>
        <taxon>Streptophyta</taxon>
        <taxon>Embryophyta</taxon>
        <taxon>Tracheophyta</taxon>
        <taxon>Spermatophyta</taxon>
        <taxon>Magnoliopsida</taxon>
        <taxon>eudicotyledons</taxon>
        <taxon>Gunneridae</taxon>
        <taxon>Pentapetalae</taxon>
        <taxon>rosids</taxon>
        <taxon>fabids</taxon>
        <taxon>Rosales</taxon>
        <taxon>Moraceae</taxon>
        <taxon>Ficeae</taxon>
        <taxon>Ficus</taxon>
    </lineage>
</organism>
<dbReference type="Proteomes" id="UP001187192">
    <property type="component" value="Unassembled WGS sequence"/>
</dbReference>
<feature type="region of interest" description="Disordered" evidence="1">
    <location>
        <begin position="1"/>
        <end position="32"/>
    </location>
</feature>
<dbReference type="EMBL" id="BTGU01000065">
    <property type="protein sequence ID" value="GMN56689.1"/>
    <property type="molecule type" value="Genomic_DNA"/>
</dbReference>
<feature type="non-terminal residue" evidence="2">
    <location>
        <position position="74"/>
    </location>
</feature>
<reference evidence="2" key="1">
    <citation type="submission" date="2023-07" db="EMBL/GenBank/DDBJ databases">
        <title>draft genome sequence of fig (Ficus carica).</title>
        <authorList>
            <person name="Takahashi T."/>
            <person name="Nishimura K."/>
        </authorList>
    </citation>
    <scope>NUCLEOTIDE SEQUENCE</scope>
</reference>
<keyword evidence="3" id="KW-1185">Reference proteome</keyword>
<sequence length="74" mass="8046">MKTSVRPPGSNAGDLNTVDKPPFSENTGTRVLGPDCAPSTLSQGMYPRLVGVPRAHTPLRADWMLVTRLRPTRC</sequence>
<dbReference type="AlphaFoldDB" id="A0AA88APB9"/>
<evidence type="ECO:0000256" key="1">
    <source>
        <dbReference type="SAM" id="MobiDB-lite"/>
    </source>
</evidence>
<evidence type="ECO:0000313" key="2">
    <source>
        <dbReference type="EMBL" id="GMN56689.1"/>
    </source>
</evidence>
<evidence type="ECO:0000313" key="3">
    <source>
        <dbReference type="Proteomes" id="UP001187192"/>
    </source>
</evidence>
<gene>
    <name evidence="2" type="ORF">TIFTF001_025803</name>
</gene>
<protein>
    <submittedName>
        <fullName evidence="2">Uncharacterized protein</fullName>
    </submittedName>
</protein>
<comment type="caution">
    <text evidence="2">The sequence shown here is derived from an EMBL/GenBank/DDBJ whole genome shotgun (WGS) entry which is preliminary data.</text>
</comment>
<name>A0AA88APB9_FICCA</name>
<proteinExistence type="predicted"/>